<accession>A0A834DNU6</accession>
<keyword evidence="2" id="KW-0472">Membrane</keyword>
<proteinExistence type="predicted"/>
<name>A0A834DNU6_9CHIR</name>
<keyword evidence="2" id="KW-0812">Transmembrane</keyword>
<protein>
    <submittedName>
        <fullName evidence="2">Transmembrane protein 213</fullName>
    </submittedName>
</protein>
<dbReference type="PANTHER" id="PTHR36293">
    <property type="entry name" value="TRANSMEMBRANE PROTEIN 213"/>
    <property type="match status" value="1"/>
</dbReference>
<gene>
    <name evidence="2" type="ORF">HJG60_019122</name>
</gene>
<keyword evidence="1" id="KW-0732">Signal</keyword>
<dbReference type="EMBL" id="JABVXQ010000011">
    <property type="protein sequence ID" value="KAF6087041.1"/>
    <property type="molecule type" value="Genomic_DNA"/>
</dbReference>
<reference evidence="2 3" key="1">
    <citation type="journal article" date="2020" name="Nature">
        <title>Six reference-quality genomes reveal evolution of bat adaptations.</title>
        <authorList>
            <person name="Jebb D."/>
            <person name="Huang Z."/>
            <person name="Pippel M."/>
            <person name="Hughes G.M."/>
            <person name="Lavrichenko K."/>
            <person name="Devanna P."/>
            <person name="Winkler S."/>
            <person name="Jermiin L.S."/>
            <person name="Skirmuntt E.C."/>
            <person name="Katzourakis A."/>
            <person name="Burkitt-Gray L."/>
            <person name="Ray D.A."/>
            <person name="Sullivan K.A.M."/>
            <person name="Roscito J.G."/>
            <person name="Kirilenko B.M."/>
            <person name="Davalos L.M."/>
            <person name="Corthals A.P."/>
            <person name="Power M.L."/>
            <person name="Jones G."/>
            <person name="Ransome R.D."/>
            <person name="Dechmann D.K.N."/>
            <person name="Locatelli A.G."/>
            <person name="Puechmaille S.J."/>
            <person name="Fedrigo O."/>
            <person name="Jarvis E.D."/>
            <person name="Hiller M."/>
            <person name="Vernes S.C."/>
            <person name="Myers E.W."/>
            <person name="Teeling E.C."/>
        </authorList>
    </citation>
    <scope>NUCLEOTIDE SEQUENCE [LARGE SCALE GENOMIC DNA]</scope>
    <source>
        <strain evidence="2">Bat1K_MPI-CBG_1</strain>
    </source>
</reference>
<comment type="caution">
    <text evidence="2">The sequence shown here is derived from an EMBL/GenBank/DDBJ whole genome shotgun (WGS) entry which is preliminary data.</text>
</comment>
<sequence length="115" mass="12461">MEHLTSAPPAALVLCLVLVSFHSACWAEASRGNGSTVTDHHPDAETLEQCHGWFPVSLASTGSGYLAKVQGEAHQLWKLCTAVCFWESRRSSSRMALMSEAEEWPGCRSSVELAA</sequence>
<evidence type="ECO:0000313" key="2">
    <source>
        <dbReference type="EMBL" id="KAF6087041.1"/>
    </source>
</evidence>
<evidence type="ECO:0000256" key="1">
    <source>
        <dbReference type="SAM" id="SignalP"/>
    </source>
</evidence>
<feature type="chain" id="PRO_5032452191" evidence="1">
    <location>
        <begin position="28"/>
        <end position="115"/>
    </location>
</feature>
<dbReference type="Proteomes" id="UP000664940">
    <property type="component" value="Unassembled WGS sequence"/>
</dbReference>
<dbReference type="InterPro" id="IPR028121">
    <property type="entry name" value="TMEM213"/>
</dbReference>
<organism evidence="2 3">
    <name type="scientific">Phyllostomus discolor</name>
    <name type="common">pale spear-nosed bat</name>
    <dbReference type="NCBI Taxonomy" id="89673"/>
    <lineage>
        <taxon>Eukaryota</taxon>
        <taxon>Metazoa</taxon>
        <taxon>Chordata</taxon>
        <taxon>Craniata</taxon>
        <taxon>Vertebrata</taxon>
        <taxon>Euteleostomi</taxon>
        <taxon>Mammalia</taxon>
        <taxon>Eutheria</taxon>
        <taxon>Laurasiatheria</taxon>
        <taxon>Chiroptera</taxon>
        <taxon>Yangochiroptera</taxon>
        <taxon>Phyllostomidae</taxon>
        <taxon>Phyllostominae</taxon>
        <taxon>Phyllostomus</taxon>
    </lineage>
</organism>
<feature type="signal peptide" evidence="1">
    <location>
        <begin position="1"/>
        <end position="27"/>
    </location>
</feature>
<dbReference type="AlphaFoldDB" id="A0A834DNU6"/>
<dbReference type="PANTHER" id="PTHR36293:SF1">
    <property type="entry name" value="TRANSMEMBRANE PROTEIN 213"/>
    <property type="match status" value="1"/>
</dbReference>
<evidence type="ECO:0000313" key="3">
    <source>
        <dbReference type="Proteomes" id="UP000664940"/>
    </source>
</evidence>